<organism evidence="2 3">
    <name type="scientific">Mikania micrantha</name>
    <name type="common">bitter vine</name>
    <dbReference type="NCBI Taxonomy" id="192012"/>
    <lineage>
        <taxon>Eukaryota</taxon>
        <taxon>Viridiplantae</taxon>
        <taxon>Streptophyta</taxon>
        <taxon>Embryophyta</taxon>
        <taxon>Tracheophyta</taxon>
        <taxon>Spermatophyta</taxon>
        <taxon>Magnoliopsida</taxon>
        <taxon>eudicotyledons</taxon>
        <taxon>Gunneridae</taxon>
        <taxon>Pentapetalae</taxon>
        <taxon>asterids</taxon>
        <taxon>campanulids</taxon>
        <taxon>Asterales</taxon>
        <taxon>Asteraceae</taxon>
        <taxon>Asteroideae</taxon>
        <taxon>Heliantheae alliance</taxon>
        <taxon>Eupatorieae</taxon>
        <taxon>Mikania</taxon>
    </lineage>
</organism>
<accession>A0A5N6P4C0</accession>
<evidence type="ECO:0000313" key="2">
    <source>
        <dbReference type="EMBL" id="KAD5803598.1"/>
    </source>
</evidence>
<dbReference type="AlphaFoldDB" id="A0A5N6P4C0"/>
<dbReference type="Proteomes" id="UP000326396">
    <property type="component" value="Linkage Group LG15"/>
</dbReference>
<evidence type="ECO:0000313" key="3">
    <source>
        <dbReference type="Proteomes" id="UP000326396"/>
    </source>
</evidence>
<proteinExistence type="predicted"/>
<dbReference type="OrthoDB" id="1873329at2759"/>
<keyword evidence="3" id="KW-1185">Reference proteome</keyword>
<dbReference type="EMBL" id="SZYD01000007">
    <property type="protein sequence ID" value="KAD5803598.1"/>
    <property type="molecule type" value="Genomic_DNA"/>
</dbReference>
<evidence type="ECO:0008006" key="4">
    <source>
        <dbReference type="Google" id="ProtNLM"/>
    </source>
</evidence>
<protein>
    <recommendedName>
        <fullName evidence="4">BED-type domain-containing protein</fullName>
    </recommendedName>
</protein>
<reference evidence="2 3" key="1">
    <citation type="submission" date="2019-05" db="EMBL/GenBank/DDBJ databases">
        <title>Mikania micrantha, genome provides insights into the molecular mechanism of rapid growth.</title>
        <authorList>
            <person name="Liu B."/>
        </authorList>
    </citation>
    <scope>NUCLEOTIDE SEQUENCE [LARGE SCALE GENOMIC DNA]</scope>
    <source>
        <strain evidence="2">NLD-2019</strain>
        <tissue evidence="2">Leaf</tissue>
    </source>
</reference>
<gene>
    <name evidence="2" type="ORF">E3N88_14958</name>
</gene>
<comment type="caution">
    <text evidence="2">The sequence shown here is derived from an EMBL/GenBank/DDBJ whole genome shotgun (WGS) entry which is preliminary data.</text>
</comment>
<feature type="region of interest" description="Disordered" evidence="1">
    <location>
        <begin position="12"/>
        <end position="39"/>
    </location>
</feature>
<name>A0A5N6P4C0_9ASTR</name>
<sequence length="132" mass="15125">MDSDCIKVDLENDSTQNDEVESMDAQDIKDNDDNNVAAKRKRKDRSIVWNYFTKLNQPSIGGKLQCKCNKCKHVFTYDSKTGTVSNEVNCNELTEDIMFLDISHESGLNFEVEEMNMKRRTNGLIVFDECVA</sequence>
<evidence type="ECO:0000256" key="1">
    <source>
        <dbReference type="SAM" id="MobiDB-lite"/>
    </source>
</evidence>